<name>A0A1L2BX67_9CAUD</name>
<sequence>MTQEEYQAELDRILSDYKIGKQKLDQEVTIRHFRLASEYFDSALYQPGDKVTHKGNKFVVESKLITYDKIFYKLVRPDGYVPTLFDTVPGEASCPESQLTPGWY</sequence>
<evidence type="ECO:0000313" key="2">
    <source>
        <dbReference type="Proteomes" id="UP000225722"/>
    </source>
</evidence>
<keyword evidence="2" id="KW-1185">Reference proteome</keyword>
<proteinExistence type="predicted"/>
<dbReference type="Proteomes" id="UP000225722">
    <property type="component" value="Segment"/>
</dbReference>
<evidence type="ECO:0000313" key="1">
    <source>
        <dbReference type="EMBL" id="ALY07632.1"/>
    </source>
</evidence>
<dbReference type="EMBL" id="KU230356">
    <property type="protein sequence ID" value="ALY07632.1"/>
    <property type="molecule type" value="Genomic_DNA"/>
</dbReference>
<accession>A0A1L2BX67</accession>
<protein>
    <submittedName>
        <fullName evidence="1">Uncharacterized protein</fullName>
    </submittedName>
</protein>
<organism evidence="1 2">
    <name type="scientific">Nodularia phage vB_NpeS-2AV2</name>
    <dbReference type="NCBI Taxonomy" id="1777122"/>
    <lineage>
        <taxon>Viruses</taxon>
        <taxon>Duplodnaviria</taxon>
        <taxon>Heunggongvirae</taxon>
        <taxon>Uroviricota</taxon>
        <taxon>Caudoviricetes</taxon>
        <taxon>Ravarandavirus</taxon>
        <taxon>Ravarandavirus rv2AV2</taxon>
    </lineage>
</organism>
<gene>
    <name evidence="1" type="ORF">2AV2_180</name>
</gene>
<reference evidence="2" key="1">
    <citation type="submission" date="2015-12" db="EMBL/GenBank/DDBJ databases">
        <authorList>
            <person name="Sencilo A."/>
            <person name="Bamford D.H."/>
            <person name="Roine E."/>
        </authorList>
    </citation>
    <scope>NUCLEOTIDE SEQUENCE [LARGE SCALE GENOMIC DNA]</scope>
</reference>